<keyword evidence="8" id="KW-1185">Reference proteome</keyword>
<dbReference type="HOGENOM" id="CLU_040186_0_0_1"/>
<dbReference type="Pfam" id="PF01169">
    <property type="entry name" value="GDT1"/>
    <property type="match status" value="2"/>
</dbReference>
<feature type="transmembrane region" description="Helical" evidence="6">
    <location>
        <begin position="245"/>
        <end position="263"/>
    </location>
</feature>
<feature type="transmembrane region" description="Helical" evidence="6">
    <location>
        <begin position="212"/>
        <end position="233"/>
    </location>
</feature>
<dbReference type="PANTHER" id="PTHR12608:SF1">
    <property type="entry name" value="TRANSMEMBRANE PROTEIN 165"/>
    <property type="match status" value="1"/>
</dbReference>
<comment type="similarity">
    <text evidence="2 6">Belongs to the GDT1 family.</text>
</comment>
<feature type="transmembrane region" description="Helical" evidence="6">
    <location>
        <begin position="92"/>
        <end position="115"/>
    </location>
</feature>
<dbReference type="PROSITE" id="PS01214">
    <property type="entry name" value="UPF0016"/>
    <property type="match status" value="1"/>
</dbReference>
<keyword evidence="5 6" id="KW-0472">Membrane</keyword>
<dbReference type="STRING" id="1071381.G8C054"/>
<accession>G8C054</accession>
<feature type="transmembrane region" description="Helical" evidence="6">
    <location>
        <begin position="66"/>
        <end position="86"/>
    </location>
</feature>
<keyword evidence="6" id="KW-0732">Signal</keyword>
<feature type="transmembrane region" description="Helical" evidence="6">
    <location>
        <begin position="174"/>
        <end position="192"/>
    </location>
</feature>
<protein>
    <recommendedName>
        <fullName evidence="6">GDT1 family protein</fullName>
    </recommendedName>
</protein>
<evidence type="ECO:0000256" key="5">
    <source>
        <dbReference type="ARBA" id="ARBA00023136"/>
    </source>
</evidence>
<dbReference type="GO" id="GO:0015369">
    <property type="term" value="F:calcium:proton antiporter activity"/>
    <property type="evidence" value="ECO:0007669"/>
    <property type="project" value="EnsemblFungi"/>
</dbReference>
<dbReference type="GeneID" id="11531607"/>
<dbReference type="OMA" id="ILGHAIC"/>
<feature type="chain" id="PRO_5017495955" description="GDT1 family protein" evidence="6">
    <location>
        <begin position="21"/>
        <end position="272"/>
    </location>
</feature>
<dbReference type="GO" id="GO:0032472">
    <property type="term" value="P:Golgi calcium ion transport"/>
    <property type="evidence" value="ECO:0007669"/>
    <property type="project" value="TreeGrafter"/>
</dbReference>
<proteinExistence type="inferred from homology"/>
<name>G8C054_TETPH</name>
<dbReference type="OrthoDB" id="442680at2759"/>
<keyword evidence="4 6" id="KW-1133">Transmembrane helix</keyword>
<dbReference type="InterPro" id="IPR049555">
    <property type="entry name" value="GDT1-like_CS"/>
</dbReference>
<evidence type="ECO:0000256" key="1">
    <source>
        <dbReference type="ARBA" id="ARBA00004141"/>
    </source>
</evidence>
<feature type="signal peptide" evidence="6">
    <location>
        <begin position="1"/>
        <end position="20"/>
    </location>
</feature>
<dbReference type="EMBL" id="HE612867">
    <property type="protein sequence ID" value="CCE65532.1"/>
    <property type="molecule type" value="Genomic_DNA"/>
</dbReference>
<feature type="transmembrane region" description="Helical" evidence="6">
    <location>
        <begin position="36"/>
        <end position="59"/>
    </location>
</feature>
<evidence type="ECO:0000313" key="8">
    <source>
        <dbReference type="Proteomes" id="UP000005666"/>
    </source>
</evidence>
<evidence type="ECO:0000256" key="2">
    <source>
        <dbReference type="ARBA" id="ARBA00009190"/>
    </source>
</evidence>
<comment type="subcellular location">
    <subcellularLocation>
        <location evidence="1 6">Membrane</location>
        <topology evidence="1 6">Multi-pass membrane protein</topology>
    </subcellularLocation>
</comment>
<keyword evidence="3 6" id="KW-0812">Transmembrane</keyword>
<evidence type="ECO:0000256" key="6">
    <source>
        <dbReference type="RuleBase" id="RU365102"/>
    </source>
</evidence>
<evidence type="ECO:0000313" key="7">
    <source>
        <dbReference type="EMBL" id="CCE65532.1"/>
    </source>
</evidence>
<dbReference type="KEGG" id="tpf:TPHA_0L01790"/>
<dbReference type="RefSeq" id="XP_003687966.1">
    <property type="nucleotide sequence ID" value="XM_003687918.1"/>
</dbReference>
<reference evidence="7 8" key="1">
    <citation type="journal article" date="2011" name="Proc. Natl. Acad. Sci. U.S.A.">
        <title>Evolutionary erosion of yeast sex chromosomes by mating-type switching accidents.</title>
        <authorList>
            <person name="Gordon J.L."/>
            <person name="Armisen D."/>
            <person name="Proux-Wera E."/>
            <person name="Oheigeartaigh S.S."/>
            <person name="Byrne K.P."/>
            <person name="Wolfe K.H."/>
        </authorList>
    </citation>
    <scope>NUCLEOTIDE SEQUENCE [LARGE SCALE GENOMIC DNA]</scope>
    <source>
        <strain evidence="8">ATCC 24235 / CBS 4417 / NBRC 1672 / NRRL Y-8282 / UCD 70-5</strain>
    </source>
</reference>
<sequence length="272" mass="29693">MNKFTNIFLIVSLLLSIVSATATDGSTEDASASKSFIMAIVMIGISEIGDKTFLIAALMAMRSSRWVVFSAAASSLAIMTILSGLAGRSFVAIIPVHLTHFLAGVLFLVFGYKLFKEGLAMSKDAGVDEEMAEVEEELASKDINKKMEDVEAGGSPQGSGNNLLEKLQNKLYELSSYVFSPLWIQIFVMNFLAEFGDRSQISIIAMASDNNYWFTIFGGCIGHFICTALAVIGGKMLATKISMRTMTLGGSISFFVFGLLYIYDVRYMSEER</sequence>
<dbReference type="GO" id="GO:0010486">
    <property type="term" value="F:manganese:proton antiporter activity"/>
    <property type="evidence" value="ECO:0007669"/>
    <property type="project" value="EnsemblFungi"/>
</dbReference>
<dbReference type="PANTHER" id="PTHR12608">
    <property type="entry name" value="TRANSMEMBRANE PROTEIN HTP-1 RELATED"/>
    <property type="match status" value="1"/>
</dbReference>
<dbReference type="GO" id="GO:0032468">
    <property type="term" value="P:Golgi calcium ion homeostasis"/>
    <property type="evidence" value="ECO:0007669"/>
    <property type="project" value="EnsemblFungi"/>
</dbReference>
<dbReference type="InterPro" id="IPR001727">
    <property type="entry name" value="GDT1-like"/>
</dbReference>
<dbReference type="GO" id="GO:0000329">
    <property type="term" value="C:fungal-type vacuole membrane"/>
    <property type="evidence" value="ECO:0007669"/>
    <property type="project" value="TreeGrafter"/>
</dbReference>
<dbReference type="AlphaFoldDB" id="G8C054"/>
<dbReference type="GO" id="GO:0030026">
    <property type="term" value="P:intracellular manganese ion homeostasis"/>
    <property type="evidence" value="ECO:0007669"/>
    <property type="project" value="EnsemblFungi"/>
</dbReference>
<gene>
    <name evidence="7" type="primary">TPHA0L01790</name>
    <name evidence="7" type="ordered locus">TPHA_0L01790</name>
</gene>
<evidence type="ECO:0000256" key="3">
    <source>
        <dbReference type="ARBA" id="ARBA00022692"/>
    </source>
</evidence>
<dbReference type="GO" id="GO:0005797">
    <property type="term" value="C:Golgi medial cisterna"/>
    <property type="evidence" value="ECO:0007669"/>
    <property type="project" value="EnsemblFungi"/>
</dbReference>
<organism evidence="7 8">
    <name type="scientific">Tetrapisispora phaffii (strain ATCC 24235 / CBS 4417 / NBRC 1672 / NRRL Y-8282 / UCD 70-5)</name>
    <name type="common">Yeast</name>
    <name type="synonym">Fabospora phaffii</name>
    <dbReference type="NCBI Taxonomy" id="1071381"/>
    <lineage>
        <taxon>Eukaryota</taxon>
        <taxon>Fungi</taxon>
        <taxon>Dikarya</taxon>
        <taxon>Ascomycota</taxon>
        <taxon>Saccharomycotina</taxon>
        <taxon>Saccharomycetes</taxon>
        <taxon>Saccharomycetales</taxon>
        <taxon>Saccharomycetaceae</taxon>
        <taxon>Tetrapisispora</taxon>
    </lineage>
</organism>
<evidence type="ECO:0000256" key="4">
    <source>
        <dbReference type="ARBA" id="ARBA00022989"/>
    </source>
</evidence>
<dbReference type="Proteomes" id="UP000005666">
    <property type="component" value="Chromosome 12"/>
</dbReference>
<dbReference type="GO" id="GO:0005801">
    <property type="term" value="C:cis-Golgi network"/>
    <property type="evidence" value="ECO:0007669"/>
    <property type="project" value="EnsemblFungi"/>
</dbReference>
<dbReference type="eggNOG" id="KOG2881">
    <property type="taxonomic scope" value="Eukaryota"/>
</dbReference>